<dbReference type="HAMAP" id="MF_01475">
    <property type="entry name" value="Ribosomal_eL19"/>
    <property type="match status" value="1"/>
</dbReference>
<dbReference type="GO" id="GO:0022625">
    <property type="term" value="C:cytosolic large ribosomal subunit"/>
    <property type="evidence" value="ECO:0007669"/>
    <property type="project" value="InterPro"/>
</dbReference>
<feature type="region of interest" description="Disordered" evidence="5">
    <location>
        <begin position="48"/>
        <end position="92"/>
    </location>
</feature>
<gene>
    <name evidence="4" type="primary">rpl19e</name>
    <name evidence="7" type="ORF">DRO07_00395</name>
</gene>
<evidence type="ECO:0000256" key="2">
    <source>
        <dbReference type="ARBA" id="ARBA00022980"/>
    </source>
</evidence>
<dbReference type="EMBL" id="QMWO01000007">
    <property type="protein sequence ID" value="RLG70363.1"/>
    <property type="molecule type" value="Genomic_DNA"/>
</dbReference>
<comment type="similarity">
    <text evidence="1 4">Belongs to the eukaryotic ribosomal protein eL19 family.</text>
</comment>
<evidence type="ECO:0000256" key="4">
    <source>
        <dbReference type="HAMAP-Rule" id="MF_01475"/>
    </source>
</evidence>
<dbReference type="Gene3D" id="1.10.1650.10">
    <property type="match status" value="1"/>
</dbReference>
<comment type="caution">
    <text evidence="7">The sequence shown here is derived from an EMBL/GenBank/DDBJ whole genome shotgun (WGS) entry which is preliminary data.</text>
</comment>
<keyword evidence="4" id="KW-0699">rRNA-binding</keyword>
<dbReference type="GO" id="GO:0006412">
    <property type="term" value="P:translation"/>
    <property type="evidence" value="ECO:0007669"/>
    <property type="project" value="UniProtKB-UniRule"/>
</dbReference>
<dbReference type="Gene3D" id="1.10.1200.240">
    <property type="match status" value="1"/>
</dbReference>
<comment type="subunit">
    <text evidence="4">Part of the 50S ribosomal subunit.</text>
</comment>
<dbReference type="SMART" id="SM01416">
    <property type="entry name" value="Ribosomal_L19e"/>
    <property type="match status" value="1"/>
</dbReference>
<dbReference type="InterPro" id="IPR035970">
    <property type="entry name" value="60S_ribosomal_eL19_sf"/>
</dbReference>
<keyword evidence="4" id="KW-0694">RNA-binding</keyword>
<keyword evidence="3 4" id="KW-0687">Ribonucleoprotein</keyword>
<name>A0A497JGX0_9ARCH</name>
<sequence>MKAEKVKEIAAKLLKVGKNKIWIDPEEAESVKEAITKDDVRELIKNGIIKKRKENEQSRGRARKIEKQKKKGRRKGHGSRRGTAKARTDRKADWINKVRAQRALLKELREKHPDKVKKLGYSKLYRMIKGGFFRSKAQLERFVMGAE</sequence>
<protein>
    <recommendedName>
        <fullName evidence="4">Large ribosomal subunit protein eL19</fullName>
    </recommendedName>
</protein>
<feature type="compositionally biased region" description="Basic residues" evidence="5">
    <location>
        <begin position="66"/>
        <end position="84"/>
    </location>
</feature>
<dbReference type="AlphaFoldDB" id="A0A497JGX0"/>
<dbReference type="NCBIfam" id="NF006343">
    <property type="entry name" value="PRK08570.1"/>
    <property type="match status" value="1"/>
</dbReference>
<reference evidence="7 8" key="1">
    <citation type="submission" date="2018-06" db="EMBL/GenBank/DDBJ databases">
        <title>Extensive metabolic versatility and redundancy in microbially diverse, dynamic hydrothermal sediments.</title>
        <authorList>
            <person name="Dombrowski N."/>
            <person name="Teske A."/>
            <person name="Baker B.J."/>
        </authorList>
    </citation>
    <scope>NUCLEOTIDE SEQUENCE [LARGE SCALE GENOMIC DNA]</scope>
    <source>
        <strain evidence="7">B9_G13</strain>
    </source>
</reference>
<dbReference type="GO" id="GO:0003735">
    <property type="term" value="F:structural constituent of ribosome"/>
    <property type="evidence" value="ECO:0007669"/>
    <property type="project" value="InterPro"/>
</dbReference>
<dbReference type="Proteomes" id="UP000277633">
    <property type="component" value="Unassembled WGS sequence"/>
</dbReference>
<evidence type="ECO:0000259" key="6">
    <source>
        <dbReference type="SMART" id="SM01416"/>
    </source>
</evidence>
<dbReference type="FunFam" id="1.10.1650.10:FF:000001">
    <property type="entry name" value="Ribosomal protein L19"/>
    <property type="match status" value="1"/>
</dbReference>
<evidence type="ECO:0000256" key="3">
    <source>
        <dbReference type="ARBA" id="ARBA00023274"/>
    </source>
</evidence>
<dbReference type="SUPFAM" id="SSF48140">
    <property type="entry name" value="Ribosomal protein L19 (L19e)"/>
    <property type="match status" value="1"/>
</dbReference>
<dbReference type="InterPro" id="IPR039547">
    <property type="entry name" value="Ribosomal_eL19"/>
</dbReference>
<dbReference type="PANTHER" id="PTHR10722">
    <property type="entry name" value="60S RIBOSOMAL PROTEIN L19"/>
    <property type="match status" value="1"/>
</dbReference>
<organism evidence="7 8">
    <name type="scientific">Candidatus Iainarchaeum sp</name>
    <dbReference type="NCBI Taxonomy" id="3101447"/>
    <lineage>
        <taxon>Archaea</taxon>
        <taxon>Candidatus Iainarchaeota</taxon>
        <taxon>Candidatus Iainarchaeia</taxon>
        <taxon>Candidatus Iainarchaeales</taxon>
        <taxon>Candidatus Iainarchaeaceae</taxon>
        <taxon>Candidatus Iainarchaeum</taxon>
    </lineage>
</organism>
<accession>A0A497JGX0</accession>
<dbReference type="Pfam" id="PF01280">
    <property type="entry name" value="Ribosomal_L19e"/>
    <property type="match status" value="1"/>
</dbReference>
<dbReference type="InterPro" id="IPR057259">
    <property type="entry name" value="Ribosomal_L19e"/>
</dbReference>
<evidence type="ECO:0000313" key="8">
    <source>
        <dbReference type="Proteomes" id="UP000277633"/>
    </source>
</evidence>
<proteinExistence type="inferred from homology"/>
<evidence type="ECO:0000256" key="1">
    <source>
        <dbReference type="ARBA" id="ARBA00011082"/>
    </source>
</evidence>
<dbReference type="InterPro" id="IPR015972">
    <property type="entry name" value="Ribosomal_eL19_dom1"/>
</dbReference>
<dbReference type="Pfam" id="PF25476">
    <property type="entry name" value="Ribosomal_L19e_C"/>
    <property type="match status" value="1"/>
</dbReference>
<feature type="domain" description="Large ribosomal subunit protein eL19" evidence="6">
    <location>
        <begin position="2"/>
        <end position="147"/>
    </location>
</feature>
<dbReference type="GO" id="GO:0070180">
    <property type="term" value="F:large ribosomal subunit rRNA binding"/>
    <property type="evidence" value="ECO:0007669"/>
    <property type="project" value="UniProtKB-UniRule"/>
</dbReference>
<keyword evidence="2 4" id="KW-0689">Ribosomal protein</keyword>
<dbReference type="InterPro" id="IPR000196">
    <property type="entry name" value="Ribosomal_eL19_dom"/>
</dbReference>
<dbReference type="InterPro" id="IPR057260">
    <property type="entry name" value="Ribosomal_L19e_C"/>
</dbReference>
<evidence type="ECO:0000313" key="7">
    <source>
        <dbReference type="EMBL" id="RLG70363.1"/>
    </source>
</evidence>
<feature type="compositionally biased region" description="Basic and acidic residues" evidence="5">
    <location>
        <begin position="53"/>
        <end position="65"/>
    </location>
</feature>
<evidence type="ECO:0000256" key="5">
    <source>
        <dbReference type="SAM" id="MobiDB-lite"/>
    </source>
</evidence>
<comment type="function">
    <text evidence="4">Binds to the 23S rRNA.</text>
</comment>